<feature type="domain" description="C2H2-type" evidence="11">
    <location>
        <begin position="523"/>
        <end position="546"/>
    </location>
</feature>
<keyword evidence="14" id="KW-1185">Reference proteome</keyword>
<organism evidence="13 14">
    <name type="scientific">Hypsibius exemplaris</name>
    <name type="common">Freshwater tardigrade</name>
    <dbReference type="NCBI Taxonomy" id="2072580"/>
    <lineage>
        <taxon>Eukaryota</taxon>
        <taxon>Metazoa</taxon>
        <taxon>Ecdysozoa</taxon>
        <taxon>Tardigrada</taxon>
        <taxon>Eutardigrada</taxon>
        <taxon>Parachela</taxon>
        <taxon>Hypsibioidea</taxon>
        <taxon>Hypsibiidae</taxon>
        <taxon>Hypsibius</taxon>
    </lineage>
</organism>
<keyword evidence="8" id="KW-0539">Nucleus</keyword>
<feature type="compositionally biased region" description="Low complexity" evidence="10">
    <location>
        <begin position="745"/>
        <end position="758"/>
    </location>
</feature>
<gene>
    <name evidence="13" type="ORF">BV898_09536</name>
</gene>
<evidence type="ECO:0000256" key="5">
    <source>
        <dbReference type="ARBA" id="ARBA00022833"/>
    </source>
</evidence>
<dbReference type="GO" id="GO:0005634">
    <property type="term" value="C:nucleus"/>
    <property type="evidence" value="ECO:0007669"/>
    <property type="project" value="UniProtKB-SubCell"/>
</dbReference>
<keyword evidence="5" id="KW-0862">Zinc</keyword>
<feature type="domain" description="C2H2-type" evidence="11">
    <location>
        <begin position="579"/>
        <end position="606"/>
    </location>
</feature>
<evidence type="ECO:0000256" key="4">
    <source>
        <dbReference type="ARBA" id="ARBA00022771"/>
    </source>
</evidence>
<comment type="subcellular location">
    <subcellularLocation>
        <location evidence="1">Nucleus</location>
    </subcellularLocation>
</comment>
<dbReference type="EMBL" id="MTYJ01000075">
    <property type="protein sequence ID" value="OQV16393.1"/>
    <property type="molecule type" value="Genomic_DNA"/>
</dbReference>
<dbReference type="SUPFAM" id="SSF57667">
    <property type="entry name" value="beta-beta-alpha zinc fingers"/>
    <property type="match status" value="3"/>
</dbReference>
<protein>
    <submittedName>
        <fullName evidence="13">PR domain zinc finger protein 10</fullName>
    </submittedName>
</protein>
<feature type="domain" description="C2H2-type" evidence="11">
    <location>
        <begin position="463"/>
        <end position="491"/>
    </location>
</feature>
<proteinExistence type="predicted"/>
<keyword evidence="7" id="KW-0804">Transcription</keyword>
<dbReference type="SUPFAM" id="SSF82199">
    <property type="entry name" value="SET domain"/>
    <property type="match status" value="1"/>
</dbReference>
<dbReference type="InterPro" id="IPR046341">
    <property type="entry name" value="SET_dom_sf"/>
</dbReference>
<evidence type="ECO:0000256" key="7">
    <source>
        <dbReference type="ARBA" id="ARBA00023163"/>
    </source>
</evidence>
<feature type="domain" description="C2H2-type" evidence="11">
    <location>
        <begin position="607"/>
        <end position="635"/>
    </location>
</feature>
<feature type="compositionally biased region" description="Basic residues" evidence="10">
    <location>
        <begin position="286"/>
        <end position="295"/>
    </location>
</feature>
<evidence type="ECO:0000256" key="10">
    <source>
        <dbReference type="SAM" id="MobiDB-lite"/>
    </source>
</evidence>
<feature type="domain" description="C2H2-type" evidence="11">
    <location>
        <begin position="665"/>
        <end position="689"/>
    </location>
</feature>
<feature type="compositionally biased region" description="Basic residues" evidence="10">
    <location>
        <begin position="352"/>
        <end position="363"/>
    </location>
</feature>
<keyword evidence="4 9" id="KW-0863">Zinc-finger</keyword>
<dbReference type="Proteomes" id="UP000192578">
    <property type="component" value="Unassembled WGS sequence"/>
</dbReference>
<dbReference type="AlphaFoldDB" id="A0A1W0WMP2"/>
<sequence>MASRSSGSLLITLRGCGNASSSTNGKEIIPVISHTTEVLEDNGPPRSHRDQAGNNFGERFGLTSAAADLDFGILPSAPDSAGLVSEIALSSDASIWCQSCKVFLDGPCLSHGRVVKDRPYVPQALVTLPAGLDVQPIPGVANGKGVFAVVAISTLSIFGPLRAPILQRTDGFPVGFYLVATDGTLQALDLRSDDLCNWMKFVRMARNRQEQNVMAYQRSEAIYFTTMRTIQEGEELRVWYSRNYATAIGKPLVCDLPTAGEIGNSLPELSDDLTYPPSEAPSVGPVKRKRGRPRKTLPQPTAAPIRRVSMPIEVETEPDVIPPIQTEVPISAPIETAPVEQVKRRRGRPMKILKRGPRGPYKKKNTEPPKKRIRVKRVSTNIPSLAVAHYRCKCPEADCAMQFRTTALLNIHALRHGTAQNLEEITLVCPACALSELETLDDLLAHVEQRHSKQLGCRDRSDFPCPHCKKYYSSAENLELHIRRLHTEPARERNFECDTCHDKFVSVGSMVAHRRTHFNRRYFTCPVCLKTFRTASHLKEHSEGHARNGLFHCHFCEKAFERFPSLRHHLRQTHATGHFECDKCSMVFNRQSRLDAHAVTHSDTCDHMCDQCGRQFKRKDKLRDHILAIHQNVQIGRRFRKSALEIRMANVRRRAREKDYREYEYQCEPCKVGFVRPTLLQRHMAELHSETALREPATELIPPEVGRCIPCQYCGQAYGSKAKCASHIKQAHPETLVYELGGGDCESSSGGPSGSQGSMEQAGPWIY</sequence>
<dbReference type="Gene3D" id="2.170.270.10">
    <property type="entry name" value="SET domain"/>
    <property type="match status" value="1"/>
</dbReference>
<dbReference type="InterPro" id="IPR050331">
    <property type="entry name" value="Zinc_finger"/>
</dbReference>
<evidence type="ECO:0000256" key="6">
    <source>
        <dbReference type="ARBA" id="ARBA00023015"/>
    </source>
</evidence>
<feature type="region of interest" description="Disordered" evidence="10">
    <location>
        <begin position="265"/>
        <end position="302"/>
    </location>
</feature>
<dbReference type="Pfam" id="PF13912">
    <property type="entry name" value="zf-C2H2_6"/>
    <property type="match status" value="1"/>
</dbReference>
<evidence type="ECO:0000256" key="2">
    <source>
        <dbReference type="ARBA" id="ARBA00022723"/>
    </source>
</evidence>
<dbReference type="OrthoDB" id="3535323at2759"/>
<keyword evidence="2" id="KW-0479">Metal-binding</keyword>
<dbReference type="GO" id="GO:0010468">
    <property type="term" value="P:regulation of gene expression"/>
    <property type="evidence" value="ECO:0007669"/>
    <property type="project" value="TreeGrafter"/>
</dbReference>
<keyword evidence="3" id="KW-0677">Repeat</keyword>
<feature type="domain" description="C2H2-type" evidence="11">
    <location>
        <begin position="551"/>
        <end position="575"/>
    </location>
</feature>
<evidence type="ECO:0000256" key="8">
    <source>
        <dbReference type="ARBA" id="ARBA00023242"/>
    </source>
</evidence>
<evidence type="ECO:0000313" key="14">
    <source>
        <dbReference type="Proteomes" id="UP000192578"/>
    </source>
</evidence>
<reference evidence="14" key="1">
    <citation type="submission" date="2017-01" db="EMBL/GenBank/DDBJ databases">
        <title>Comparative genomics of anhydrobiosis in the tardigrade Hypsibius dujardini.</title>
        <authorList>
            <person name="Yoshida Y."/>
            <person name="Koutsovoulos G."/>
            <person name="Laetsch D."/>
            <person name="Stevens L."/>
            <person name="Kumar S."/>
            <person name="Horikawa D."/>
            <person name="Ishino K."/>
            <person name="Komine S."/>
            <person name="Tomita M."/>
            <person name="Blaxter M."/>
            <person name="Arakawa K."/>
        </authorList>
    </citation>
    <scope>NUCLEOTIDE SEQUENCE [LARGE SCALE GENOMIC DNA]</scope>
    <source>
        <strain evidence="14">Z151</strain>
    </source>
</reference>
<evidence type="ECO:0000313" key="13">
    <source>
        <dbReference type="EMBL" id="OQV16393.1"/>
    </source>
</evidence>
<feature type="region of interest" description="Disordered" evidence="10">
    <location>
        <begin position="352"/>
        <end position="371"/>
    </location>
</feature>
<dbReference type="Pfam" id="PF00096">
    <property type="entry name" value="zf-C2H2"/>
    <property type="match status" value="3"/>
</dbReference>
<dbReference type="InterPro" id="IPR044409">
    <property type="entry name" value="PRDM15_PR-SET"/>
</dbReference>
<dbReference type="PROSITE" id="PS50280">
    <property type="entry name" value="SET"/>
    <property type="match status" value="1"/>
</dbReference>
<feature type="region of interest" description="Disordered" evidence="10">
    <location>
        <begin position="745"/>
        <end position="767"/>
    </location>
</feature>
<feature type="domain" description="C2H2-type" evidence="11">
    <location>
        <begin position="495"/>
        <end position="522"/>
    </location>
</feature>
<dbReference type="GO" id="GO:0008270">
    <property type="term" value="F:zinc ion binding"/>
    <property type="evidence" value="ECO:0007669"/>
    <property type="project" value="UniProtKB-KW"/>
</dbReference>
<dbReference type="InterPro" id="IPR001214">
    <property type="entry name" value="SET_dom"/>
</dbReference>
<dbReference type="InterPro" id="IPR013087">
    <property type="entry name" value="Znf_C2H2_type"/>
</dbReference>
<dbReference type="PROSITE" id="PS50157">
    <property type="entry name" value="ZINC_FINGER_C2H2_2"/>
    <property type="match status" value="7"/>
</dbReference>
<dbReference type="InterPro" id="IPR036236">
    <property type="entry name" value="Znf_C2H2_sf"/>
</dbReference>
<comment type="caution">
    <text evidence="13">The sequence shown here is derived from an EMBL/GenBank/DDBJ whole genome shotgun (WGS) entry which is preliminary data.</text>
</comment>
<keyword evidence="6" id="KW-0805">Transcription regulation</keyword>
<dbReference type="Pfam" id="PF21549">
    <property type="entry name" value="PRDM2_PR"/>
    <property type="match status" value="1"/>
</dbReference>
<dbReference type="SMART" id="SM00355">
    <property type="entry name" value="ZnF_C2H2"/>
    <property type="match status" value="10"/>
</dbReference>
<name>A0A1W0WMP2_HYPEX</name>
<evidence type="ECO:0000259" key="11">
    <source>
        <dbReference type="PROSITE" id="PS50157"/>
    </source>
</evidence>
<feature type="domain" description="SET" evidence="12">
    <location>
        <begin position="130"/>
        <end position="241"/>
    </location>
</feature>
<dbReference type="PANTHER" id="PTHR16515">
    <property type="entry name" value="PR DOMAIN ZINC FINGER PROTEIN"/>
    <property type="match status" value="1"/>
</dbReference>
<evidence type="ECO:0000256" key="3">
    <source>
        <dbReference type="ARBA" id="ARBA00022737"/>
    </source>
</evidence>
<evidence type="ECO:0000256" key="1">
    <source>
        <dbReference type="ARBA" id="ARBA00004123"/>
    </source>
</evidence>
<evidence type="ECO:0000256" key="9">
    <source>
        <dbReference type="PROSITE-ProRule" id="PRU00042"/>
    </source>
</evidence>
<dbReference type="Gene3D" id="3.30.160.60">
    <property type="entry name" value="Classic Zinc Finger"/>
    <property type="match status" value="4"/>
</dbReference>
<dbReference type="PROSITE" id="PS00028">
    <property type="entry name" value="ZINC_FINGER_C2H2_1"/>
    <property type="match status" value="8"/>
</dbReference>
<evidence type="ECO:0000259" key="12">
    <source>
        <dbReference type="PROSITE" id="PS50280"/>
    </source>
</evidence>
<accession>A0A1W0WMP2</accession>
<dbReference type="PANTHER" id="PTHR16515:SF49">
    <property type="entry name" value="GASTRULA ZINC FINGER PROTEIN XLCGF49.1-LIKE-RELATED"/>
    <property type="match status" value="1"/>
</dbReference>
<dbReference type="CDD" id="cd19199">
    <property type="entry name" value="PR-SET_PRDM15"/>
    <property type="match status" value="1"/>
</dbReference>